<dbReference type="InterPro" id="IPR018639">
    <property type="entry name" value="DUF2062"/>
</dbReference>
<dbReference type="PANTHER" id="PTHR35102:SF1">
    <property type="entry name" value="E3 UBIQUITIN-PROTEIN LIGASE"/>
    <property type="match status" value="1"/>
</dbReference>
<feature type="transmembrane region" description="Helical" evidence="1">
    <location>
        <begin position="26"/>
        <end position="55"/>
    </location>
</feature>
<feature type="domain" description="DUF2062" evidence="2">
    <location>
        <begin position="13"/>
        <end position="153"/>
    </location>
</feature>
<evidence type="ECO:0000313" key="3">
    <source>
        <dbReference type="EMBL" id="MDN4165851.1"/>
    </source>
</evidence>
<keyword evidence="1" id="KW-0812">Transmembrane</keyword>
<feature type="transmembrane region" description="Helical" evidence="1">
    <location>
        <begin position="62"/>
        <end position="82"/>
    </location>
</feature>
<name>A0ABT8F6J7_9BACT</name>
<dbReference type="Proteomes" id="UP001168552">
    <property type="component" value="Unassembled WGS sequence"/>
</dbReference>
<evidence type="ECO:0000256" key="1">
    <source>
        <dbReference type="SAM" id="Phobius"/>
    </source>
</evidence>
<evidence type="ECO:0000313" key="4">
    <source>
        <dbReference type="Proteomes" id="UP001168552"/>
    </source>
</evidence>
<keyword evidence="1" id="KW-1133">Transmembrane helix</keyword>
<comment type="caution">
    <text evidence="3">The sequence shown here is derived from an EMBL/GenBank/DDBJ whole genome shotgun (WGS) entry which is preliminary data.</text>
</comment>
<keyword evidence="4" id="KW-1185">Reference proteome</keyword>
<feature type="transmembrane region" description="Helical" evidence="1">
    <location>
        <begin position="115"/>
        <end position="142"/>
    </location>
</feature>
<keyword evidence="1" id="KW-0472">Membrane</keyword>
<evidence type="ECO:0000259" key="2">
    <source>
        <dbReference type="Pfam" id="PF09835"/>
    </source>
</evidence>
<proteinExistence type="predicted"/>
<dbReference type="PANTHER" id="PTHR35102">
    <property type="entry name" value="E3 UBIQUITIN-PROTEIN LIGASE"/>
    <property type="match status" value="1"/>
</dbReference>
<dbReference type="Pfam" id="PF09835">
    <property type="entry name" value="DUF2062"/>
    <property type="match status" value="1"/>
</dbReference>
<organism evidence="3 4">
    <name type="scientific">Shiella aurantiaca</name>
    <dbReference type="NCBI Taxonomy" id="3058365"/>
    <lineage>
        <taxon>Bacteria</taxon>
        <taxon>Pseudomonadati</taxon>
        <taxon>Bacteroidota</taxon>
        <taxon>Cytophagia</taxon>
        <taxon>Cytophagales</taxon>
        <taxon>Shiellaceae</taxon>
        <taxon>Shiella</taxon>
    </lineage>
</organism>
<dbReference type="RefSeq" id="WP_320004383.1">
    <property type="nucleotide sequence ID" value="NZ_JAUHJS010000004.1"/>
</dbReference>
<sequence length="158" mass="17825">MASFIRKRLVSPLRQFLAQGVSPQRLAWAVSLGVVLATVPVFGLSTLLCLLAISLFRLNPAAVLLVNQLAYPLQFILYLPLIRAGEWLFRQPPLPFNLSQIADFVMNDTLRALGVLGWSTFFALLVWLVFASIGTMLLYLIFRELFKRMLKAKQSVQD</sequence>
<protein>
    <submittedName>
        <fullName evidence="3">DUF2062 domain-containing protein</fullName>
    </submittedName>
</protein>
<dbReference type="EMBL" id="JAUHJS010000004">
    <property type="protein sequence ID" value="MDN4165851.1"/>
    <property type="molecule type" value="Genomic_DNA"/>
</dbReference>
<accession>A0ABT8F6J7</accession>
<gene>
    <name evidence="3" type="ORF">QWY31_10070</name>
</gene>
<reference evidence="3" key="1">
    <citation type="submission" date="2023-06" db="EMBL/GenBank/DDBJ databases">
        <title>Cytophagales bacterium Strain LB-30, isolated from soil.</title>
        <authorList>
            <person name="Liu B."/>
        </authorList>
    </citation>
    <scope>NUCLEOTIDE SEQUENCE</scope>
    <source>
        <strain evidence="3">LB-30</strain>
    </source>
</reference>